<feature type="domain" description="Amidase" evidence="7">
    <location>
        <begin position="94"/>
        <end position="542"/>
    </location>
</feature>
<feature type="binding site" evidence="6">
    <location>
        <position position="222"/>
    </location>
    <ligand>
        <name>substrate</name>
    </ligand>
</feature>
<dbReference type="InterPro" id="IPR036928">
    <property type="entry name" value="AS_sf"/>
</dbReference>
<sequence length="556" mass="61430">MASRSLPIVVVKPMPKGTPEYEANRLPILAALSKNIPEEWYLPQELIDNPPRDVSNIPRTCGLLNAEELEITENYDATGLAEAIAARKYTSVAVVKAFVKRASIAHQLVCCLTQLFPDDAVEQAAKLDEYLAKTGQTVGPLHGVPISIKDHMPIAGHKSSYGELATTYDDDKDCLFVKILRKAGAVFYCKTNQPQALMHMESSSHFGRTLNPYNIQLTCGGSSGGEGALLGMKASVLGIGSDIGGSIRAPAAFNGVYGWKPSSNMLPFQGMIRGAFPAELNVLPVAGPLGRSLRDMNLVTKAVLDAEPYREDPKLFPTPWKGLQAPFSRKLKVGIIENDGFIEPQPPVKRAIAWVRKLLSDPKYKDLVEVKDFQQYKAAEAFDKAFRMFLPDGGAGVLAILEASGEPVLPLTRWFIPEGSEMKNASEVAVLRQERDEFRTEYAAHWNSQNVDVVIGPCYVGPAAEHDTARFWTYTSFWNLVDYPGLVFPTPIKVEAGEIYAEDYEPLSDQCRIIKQEWEAGEFERAPITLQVNARKYHDDQLFSAMAILKDILNLP</sequence>
<reference evidence="8 9" key="1">
    <citation type="submission" date="2015-01" db="EMBL/GenBank/DDBJ databases">
        <title>The Genome Sequence of Exophiala spinifera CBS89968.</title>
        <authorList>
            <consortium name="The Broad Institute Genomics Platform"/>
            <person name="Cuomo C."/>
            <person name="de Hoog S."/>
            <person name="Gorbushina A."/>
            <person name="Stielow B."/>
            <person name="Teixiera M."/>
            <person name="Abouelleil A."/>
            <person name="Chapman S.B."/>
            <person name="Priest M."/>
            <person name="Young S.K."/>
            <person name="Wortman J."/>
            <person name="Nusbaum C."/>
            <person name="Birren B."/>
        </authorList>
    </citation>
    <scope>NUCLEOTIDE SEQUENCE [LARGE SCALE GENOMIC DNA]</scope>
    <source>
        <strain evidence="8 9">CBS 89968</strain>
    </source>
</reference>
<feature type="binding site" evidence="6">
    <location>
        <begin position="243"/>
        <end position="246"/>
    </location>
    <ligand>
        <name>substrate</name>
    </ligand>
</feature>
<keyword evidence="4" id="KW-0378">Hydrolase</keyword>
<dbReference type="EC" id="3.5.1.4" evidence="3"/>
<dbReference type="SUPFAM" id="SSF75304">
    <property type="entry name" value="Amidase signature (AS) enzymes"/>
    <property type="match status" value="1"/>
</dbReference>
<evidence type="ECO:0000256" key="2">
    <source>
        <dbReference type="ARBA" id="ARBA00009199"/>
    </source>
</evidence>
<proteinExistence type="inferred from homology"/>
<dbReference type="HOGENOM" id="CLU_009600_9_2_1"/>
<dbReference type="PANTHER" id="PTHR46072">
    <property type="entry name" value="AMIDASE-RELATED-RELATED"/>
    <property type="match status" value="1"/>
</dbReference>
<dbReference type="EMBL" id="KN847493">
    <property type="protein sequence ID" value="KIW18846.1"/>
    <property type="molecule type" value="Genomic_DNA"/>
</dbReference>
<dbReference type="PANTHER" id="PTHR46072:SF4">
    <property type="entry name" value="AMIDASE C550.07-RELATED"/>
    <property type="match status" value="1"/>
</dbReference>
<evidence type="ECO:0000256" key="6">
    <source>
        <dbReference type="PIRSR" id="PIRSR001221-2"/>
    </source>
</evidence>
<comment type="catalytic activity">
    <reaction evidence="1">
        <text>a monocarboxylic acid amide + H2O = a monocarboxylate + NH4(+)</text>
        <dbReference type="Rhea" id="RHEA:12020"/>
        <dbReference type="ChEBI" id="CHEBI:15377"/>
        <dbReference type="ChEBI" id="CHEBI:28938"/>
        <dbReference type="ChEBI" id="CHEBI:35757"/>
        <dbReference type="ChEBI" id="CHEBI:83628"/>
        <dbReference type="EC" id="3.5.1.4"/>
    </reaction>
</comment>
<dbReference type="Gene3D" id="3.90.1300.10">
    <property type="entry name" value="Amidase signature (AS) domain"/>
    <property type="match status" value="1"/>
</dbReference>
<dbReference type="OrthoDB" id="6428749at2759"/>
<evidence type="ECO:0000256" key="1">
    <source>
        <dbReference type="ARBA" id="ARBA00001311"/>
    </source>
</evidence>
<organism evidence="8 9">
    <name type="scientific">Exophiala spinifera</name>
    <dbReference type="NCBI Taxonomy" id="91928"/>
    <lineage>
        <taxon>Eukaryota</taxon>
        <taxon>Fungi</taxon>
        <taxon>Dikarya</taxon>
        <taxon>Ascomycota</taxon>
        <taxon>Pezizomycotina</taxon>
        <taxon>Eurotiomycetes</taxon>
        <taxon>Chaetothyriomycetidae</taxon>
        <taxon>Chaetothyriales</taxon>
        <taxon>Herpotrichiellaceae</taxon>
        <taxon>Exophiala</taxon>
    </lineage>
</organism>
<dbReference type="STRING" id="91928.A0A0D1YUB2"/>
<dbReference type="PROSITE" id="PS00571">
    <property type="entry name" value="AMIDASES"/>
    <property type="match status" value="1"/>
</dbReference>
<protein>
    <recommendedName>
        <fullName evidence="3">amidase</fullName>
        <ecNumber evidence="3">3.5.1.4</ecNumber>
    </recommendedName>
</protein>
<dbReference type="InterPro" id="IPR020556">
    <property type="entry name" value="Amidase_CS"/>
</dbReference>
<accession>A0A0D1YUB2</accession>
<feature type="binding site" evidence="6">
    <location>
        <position position="197"/>
    </location>
    <ligand>
        <name>substrate</name>
    </ligand>
</feature>
<dbReference type="RefSeq" id="XP_016239062.1">
    <property type="nucleotide sequence ID" value="XM_016377492.1"/>
</dbReference>
<dbReference type="GeneID" id="27330218"/>
<evidence type="ECO:0000313" key="8">
    <source>
        <dbReference type="EMBL" id="KIW18846.1"/>
    </source>
</evidence>
<evidence type="ECO:0000259" key="7">
    <source>
        <dbReference type="Pfam" id="PF01425"/>
    </source>
</evidence>
<dbReference type="AlphaFoldDB" id="A0A0D1YUB2"/>
<feature type="active site" description="Charge relay system" evidence="5">
    <location>
        <position position="149"/>
    </location>
</feature>
<dbReference type="VEuPathDB" id="FungiDB:PV08_03135"/>
<dbReference type="InterPro" id="IPR023631">
    <property type="entry name" value="Amidase_dom"/>
</dbReference>
<evidence type="ECO:0000256" key="3">
    <source>
        <dbReference type="ARBA" id="ARBA00012922"/>
    </source>
</evidence>
<dbReference type="Proteomes" id="UP000053328">
    <property type="component" value="Unassembled WGS sequence"/>
</dbReference>
<evidence type="ECO:0000256" key="4">
    <source>
        <dbReference type="ARBA" id="ARBA00022801"/>
    </source>
</evidence>
<dbReference type="PIRSF" id="PIRSF001221">
    <property type="entry name" value="Amidase_fungi"/>
    <property type="match status" value="1"/>
</dbReference>
<evidence type="ECO:0000256" key="5">
    <source>
        <dbReference type="PIRSR" id="PIRSR001221-1"/>
    </source>
</evidence>
<evidence type="ECO:0000313" key="9">
    <source>
        <dbReference type="Proteomes" id="UP000053328"/>
    </source>
</evidence>
<dbReference type="Pfam" id="PF01425">
    <property type="entry name" value="Amidase"/>
    <property type="match status" value="1"/>
</dbReference>
<name>A0A0D1YUB2_9EURO</name>
<dbReference type="GO" id="GO:0004040">
    <property type="term" value="F:amidase activity"/>
    <property type="evidence" value="ECO:0007669"/>
    <property type="project" value="UniProtKB-EC"/>
</dbReference>
<feature type="active site" description="Acyl-ester intermediate" evidence="5">
    <location>
        <position position="246"/>
    </location>
</feature>
<gene>
    <name evidence="8" type="ORF">PV08_03135</name>
</gene>
<comment type="similarity">
    <text evidence="2">Belongs to the amidase family.</text>
</comment>
<keyword evidence="9" id="KW-1185">Reference proteome</keyword>
<feature type="active site" description="Charge relay system" evidence="5">
    <location>
        <position position="222"/>
    </location>
</feature>